<reference evidence="1" key="1">
    <citation type="journal article" date="2021" name="Proc. Natl. Acad. Sci. U.S.A.">
        <title>A Catalog of Tens of Thousands of Viruses from Human Metagenomes Reveals Hidden Associations with Chronic Diseases.</title>
        <authorList>
            <person name="Tisza M.J."/>
            <person name="Buck C.B."/>
        </authorList>
    </citation>
    <scope>NUCLEOTIDE SEQUENCE</scope>
    <source>
        <strain evidence="1">CtJ7x27</strain>
    </source>
</reference>
<evidence type="ECO:0000313" key="1">
    <source>
        <dbReference type="EMBL" id="DAF45709.1"/>
    </source>
</evidence>
<accession>A0A8S5S3U8</accession>
<dbReference type="EMBL" id="BK032517">
    <property type="protein sequence ID" value="DAF45709.1"/>
    <property type="molecule type" value="Genomic_DNA"/>
</dbReference>
<protein>
    <submittedName>
        <fullName evidence="1">Uncharacterized protein</fullName>
    </submittedName>
</protein>
<sequence>MVTSTSTLKYKPNFNIPPSNQKQISANYRQYLTWCEHNKPLSVITASINPTRRKRPPAITEGNILLYDPVINEQDMITIRTGASTLYKNVHNANQTRLVMIQMGEGFSERLQQFVFEGLDKGMWLVNELIIKQCWEQAMRQLRELCEGRMGILHGVGMEDKERWEHMRLDVASSWSGVWDFRGFCALGTVGKAFYGVCTPLCGAVGRLAGVGGTAGAPAPISALTRAPMDAFGFHGNIYDAVVRCEWGDWDLPWDSVRDRFDFGVGLDEWRDMGCYCDEKELLRGCYAHRERVMGLVCDGHWQGYSGVLGLGLAKPTSEEIRKKVEIVSTPLSGLVRAYPVFSKVVHEMENCDGYNRGVVMACLESWYWKEFESLYFRGLEKELEEEGIVERGTYDRKKQDDFRKTVMKGVRYKLGILEDVIRGIKEEMWAANKGWLDGVKEGREGDWFGQLEEIEGKFEKMLASVGIDLDEAGE</sequence>
<name>A0A8S5S3U8_9CAUD</name>
<proteinExistence type="predicted"/>
<organism evidence="1">
    <name type="scientific">Siphoviridae sp. ctJ7x27</name>
    <dbReference type="NCBI Taxonomy" id="2827835"/>
    <lineage>
        <taxon>Viruses</taxon>
        <taxon>Duplodnaviria</taxon>
        <taxon>Heunggongvirae</taxon>
        <taxon>Uroviricota</taxon>
        <taxon>Caudoviricetes</taxon>
    </lineage>
</organism>